<dbReference type="InterPro" id="IPR053085">
    <property type="entry name" value="Jasmonate-induced_protein"/>
</dbReference>
<dbReference type="PANTHER" id="PTHR36482">
    <property type="entry name" value="OSJNBA0024J22.15 PROTEIN"/>
    <property type="match status" value="1"/>
</dbReference>
<dbReference type="PANTHER" id="PTHR36482:SF6">
    <property type="entry name" value="JASMONATE-INDUCED PROTEIN HOMOLOG"/>
    <property type="match status" value="1"/>
</dbReference>
<organism evidence="1 2">
    <name type="scientific">Spinacia oleracea</name>
    <name type="common">Spinach</name>
    <dbReference type="NCBI Taxonomy" id="3562"/>
    <lineage>
        <taxon>Eukaryota</taxon>
        <taxon>Viridiplantae</taxon>
        <taxon>Streptophyta</taxon>
        <taxon>Embryophyta</taxon>
        <taxon>Tracheophyta</taxon>
        <taxon>Spermatophyta</taxon>
        <taxon>Magnoliopsida</taxon>
        <taxon>eudicotyledons</taxon>
        <taxon>Gunneridae</taxon>
        <taxon>Pentapetalae</taxon>
        <taxon>Caryophyllales</taxon>
        <taxon>Chenopodiaceae</taxon>
        <taxon>Chenopodioideae</taxon>
        <taxon>Anserineae</taxon>
        <taxon>Spinacia</taxon>
    </lineage>
</organism>
<dbReference type="RefSeq" id="XP_021848702.2">
    <property type="nucleotide sequence ID" value="XM_021993010.2"/>
</dbReference>
<keyword evidence="1" id="KW-1185">Reference proteome</keyword>
<dbReference type="Proteomes" id="UP000813463">
    <property type="component" value="Chromosome 1"/>
</dbReference>
<sequence length="211" mass="22671">MAGSSEMKGEESKLSFEEQASLDEIIMNAKKSFCAEDMVNHSVVAENKAEVASGHLIVLGGNLSNLTKGPLTVLDSKLWAGYIIKDYPNPLLVGTSILQLVQVGVSNDGLKAAVLYTGKNIACVDCGWLLAWADSQGKGKRVYAECGPISKFNCLNWERIEKKLDDPCCPAINPYKASDEQTGTSVIVGLSGVEWPLTYETRDLLAGIISG</sequence>
<dbReference type="AlphaFoldDB" id="A0A9R0IGJ5"/>
<dbReference type="GeneID" id="110788376"/>
<evidence type="ECO:0000313" key="2">
    <source>
        <dbReference type="RefSeq" id="XP_021848702.2"/>
    </source>
</evidence>
<accession>A0A9R0IGJ5</accession>
<reference evidence="1" key="1">
    <citation type="journal article" date="2021" name="Nat. Commun.">
        <title>Genomic analyses provide insights into spinach domestication and the genetic basis of agronomic traits.</title>
        <authorList>
            <person name="Cai X."/>
            <person name="Sun X."/>
            <person name="Xu C."/>
            <person name="Sun H."/>
            <person name="Wang X."/>
            <person name="Ge C."/>
            <person name="Zhang Z."/>
            <person name="Wang Q."/>
            <person name="Fei Z."/>
            <person name="Jiao C."/>
            <person name="Wang Q."/>
        </authorList>
    </citation>
    <scope>NUCLEOTIDE SEQUENCE [LARGE SCALE GENOMIC DNA]</scope>
    <source>
        <strain evidence="1">cv. Varoflay</strain>
    </source>
</reference>
<name>A0A9R0IGJ5_SPIOL</name>
<gene>
    <name evidence="2" type="primary">LOC110788376</name>
</gene>
<reference evidence="2" key="2">
    <citation type="submission" date="2025-08" db="UniProtKB">
        <authorList>
            <consortium name="RefSeq"/>
        </authorList>
    </citation>
    <scope>IDENTIFICATION</scope>
    <source>
        <tissue evidence="2">Leaf</tissue>
    </source>
</reference>
<evidence type="ECO:0000313" key="1">
    <source>
        <dbReference type="Proteomes" id="UP000813463"/>
    </source>
</evidence>
<protein>
    <submittedName>
        <fullName evidence="2">Uncharacterized protein</fullName>
    </submittedName>
</protein>
<dbReference type="KEGG" id="soe:110788376"/>
<proteinExistence type="predicted"/>